<dbReference type="EMBL" id="JAGSOG010000087">
    <property type="protein sequence ID" value="MBR7835214.1"/>
    <property type="molecule type" value="Genomic_DNA"/>
</dbReference>
<sequence length="307" mass="31846">MIPLGVALQPRGAGGNAIDALVAQARQAAEAGLESVWLGQMYDLDALTAAAVIGREVPDIGLGTAVTVTHTRHPITMSSQAQTVQAAVGGRLTLGIGVSHRRPIEQRFGLDFAHPARHMREYLEALQPLLREGAVNVHGSMITADTSGFSGHVAGSTPPPVLVAALGPAMLRVAGELADGTVTFLAGPRALGTHIVPKLTAAAAGRAAQVVASLPVCVTGDREDAHERAAAELGFYAAVPSYRMLLDLEQLSSPTQAAVIGDESEVEDRIRQLAEVGVTRFVANVPGFATARERERTLGLLAAMAGA</sequence>
<evidence type="ECO:0000259" key="2">
    <source>
        <dbReference type="Pfam" id="PF00296"/>
    </source>
</evidence>
<evidence type="ECO:0000256" key="1">
    <source>
        <dbReference type="ARBA" id="ARBA00023002"/>
    </source>
</evidence>
<dbReference type="Proteomes" id="UP000675781">
    <property type="component" value="Unassembled WGS sequence"/>
</dbReference>
<dbReference type="PANTHER" id="PTHR43244">
    <property type="match status" value="1"/>
</dbReference>
<dbReference type="CDD" id="cd01097">
    <property type="entry name" value="Tetrahydromethanopterin_reductase"/>
    <property type="match status" value="1"/>
</dbReference>
<dbReference type="InterPro" id="IPR019910">
    <property type="entry name" value="Lucif-like_OxRdtase_MSMEG_4879"/>
</dbReference>
<evidence type="ECO:0000313" key="4">
    <source>
        <dbReference type="Proteomes" id="UP000675781"/>
    </source>
</evidence>
<evidence type="ECO:0000313" key="3">
    <source>
        <dbReference type="EMBL" id="MBR7835214.1"/>
    </source>
</evidence>
<gene>
    <name evidence="3" type="ORF">KDL01_18215</name>
</gene>
<reference evidence="3" key="1">
    <citation type="submission" date="2021-04" db="EMBL/GenBank/DDBJ databases">
        <title>Genome based classification of Actinospica acidithermotolerans sp. nov., an actinobacterium isolated from an Indonesian hot spring.</title>
        <authorList>
            <person name="Kusuma A.B."/>
            <person name="Putra K.E."/>
            <person name="Nafisah S."/>
            <person name="Loh J."/>
            <person name="Nouioui I."/>
            <person name="Goodfellow M."/>
        </authorList>
    </citation>
    <scope>NUCLEOTIDE SEQUENCE</scope>
    <source>
        <strain evidence="3">CSCA 57</strain>
    </source>
</reference>
<dbReference type="NCBIfam" id="TIGR03564">
    <property type="entry name" value="F420_MSMEG_4879"/>
    <property type="match status" value="1"/>
</dbReference>
<dbReference type="Gene3D" id="3.20.20.30">
    <property type="entry name" value="Luciferase-like domain"/>
    <property type="match status" value="1"/>
</dbReference>
<dbReference type="AlphaFoldDB" id="A0A941IPJ9"/>
<feature type="domain" description="Luciferase-like" evidence="2">
    <location>
        <begin position="12"/>
        <end position="278"/>
    </location>
</feature>
<accession>A0A941IPJ9</accession>
<keyword evidence="1 3" id="KW-0560">Oxidoreductase</keyword>
<dbReference type="InterPro" id="IPR050564">
    <property type="entry name" value="F420-G6PD/mer"/>
</dbReference>
<dbReference type="PANTHER" id="PTHR43244:SF1">
    <property type="entry name" value="5,10-METHYLENETETRAHYDROMETHANOPTERIN REDUCTASE"/>
    <property type="match status" value="1"/>
</dbReference>
<dbReference type="GO" id="GO:0016705">
    <property type="term" value="F:oxidoreductase activity, acting on paired donors, with incorporation or reduction of molecular oxygen"/>
    <property type="evidence" value="ECO:0007669"/>
    <property type="project" value="InterPro"/>
</dbReference>
<keyword evidence="4" id="KW-1185">Reference proteome</keyword>
<organism evidence="3 4">
    <name type="scientific">Actinospica durhamensis</name>
    <dbReference type="NCBI Taxonomy" id="1508375"/>
    <lineage>
        <taxon>Bacteria</taxon>
        <taxon>Bacillati</taxon>
        <taxon>Actinomycetota</taxon>
        <taxon>Actinomycetes</taxon>
        <taxon>Catenulisporales</taxon>
        <taxon>Actinospicaceae</taxon>
        <taxon>Actinospica</taxon>
    </lineage>
</organism>
<dbReference type="SUPFAM" id="SSF51679">
    <property type="entry name" value="Bacterial luciferase-like"/>
    <property type="match status" value="1"/>
</dbReference>
<comment type="caution">
    <text evidence="3">The sequence shown here is derived from an EMBL/GenBank/DDBJ whole genome shotgun (WGS) entry which is preliminary data.</text>
</comment>
<dbReference type="InterPro" id="IPR011251">
    <property type="entry name" value="Luciferase-like_dom"/>
</dbReference>
<dbReference type="RefSeq" id="WP_212529709.1">
    <property type="nucleotide sequence ID" value="NZ_JAGSOG010000087.1"/>
</dbReference>
<proteinExistence type="predicted"/>
<protein>
    <submittedName>
        <fullName evidence="3">TIGR03564 family F420-dependent LLM class oxidoreductase</fullName>
        <ecNumber evidence="3">1.-.-.-</ecNumber>
    </submittedName>
</protein>
<name>A0A941IPJ9_9ACTN</name>
<dbReference type="EC" id="1.-.-.-" evidence="3"/>
<dbReference type="InterPro" id="IPR036661">
    <property type="entry name" value="Luciferase-like_sf"/>
</dbReference>
<dbReference type="Pfam" id="PF00296">
    <property type="entry name" value="Bac_luciferase"/>
    <property type="match status" value="1"/>
</dbReference>